<comment type="caution">
    <text evidence="1">The sequence shown here is derived from an EMBL/GenBank/DDBJ whole genome shotgun (WGS) entry which is preliminary data.</text>
</comment>
<gene>
    <name evidence="1" type="ORF">CDV36_008766</name>
</gene>
<evidence type="ECO:0000313" key="1">
    <source>
        <dbReference type="EMBL" id="RMJ11603.1"/>
    </source>
</evidence>
<reference evidence="1 2" key="1">
    <citation type="submission" date="2017-06" db="EMBL/GenBank/DDBJ databases">
        <title>Comparative genomic analysis of Ambrosia Fusariam Clade fungi.</title>
        <authorList>
            <person name="Stajich J.E."/>
            <person name="Carrillo J."/>
            <person name="Kijimoto T."/>
            <person name="Eskalen A."/>
            <person name="O'Donnell K."/>
            <person name="Kasson M."/>
        </authorList>
    </citation>
    <scope>NUCLEOTIDE SEQUENCE [LARGE SCALE GENOMIC DNA]</scope>
    <source>
        <strain evidence="1">UCR3666</strain>
    </source>
</reference>
<name>A0A3M2S244_9HYPO</name>
<proteinExistence type="predicted"/>
<organism evidence="1 2">
    <name type="scientific">Fusarium kuroshium</name>
    <dbReference type="NCBI Taxonomy" id="2010991"/>
    <lineage>
        <taxon>Eukaryota</taxon>
        <taxon>Fungi</taxon>
        <taxon>Dikarya</taxon>
        <taxon>Ascomycota</taxon>
        <taxon>Pezizomycotina</taxon>
        <taxon>Sordariomycetes</taxon>
        <taxon>Hypocreomycetidae</taxon>
        <taxon>Hypocreales</taxon>
        <taxon>Nectriaceae</taxon>
        <taxon>Fusarium</taxon>
        <taxon>Fusarium solani species complex</taxon>
    </lineage>
</organism>
<sequence length="699" mass="79793">MPLRCAVACCRSGIHPTSPSLPDAVWITNAVLNRAIERFHHVHSIPCRRLSSCPGPIESRRRLGKRHMTAILPESRASPLPWTIDLPFNLGEWSWEAPNAPEDRHKKKLSRVEQLIRWVEGPLPQDDGSILAPTPTTPAKTISEAQEVLAEFGDALTGVNGVQTTATLNGICKPYKNRLLKLIRSREISLDDLELALDPFDWRIREKVSPQMIDCVHAWYMKDVVLAIHASRIVPSHDAYGKEFWERFFDRVIALTPQRPTFSLFQTLVIEGVQKIYFKTVPDYYRRLFQANIQYQASHPNQDAVRAAEDHASLFSEVKFFRKGGLVVFCDELIESCLAIPGDDEYRKRIGYHLLQTLAYIGPLSKSTFGRFSSRINGEAQWTKTEAFILVRARLLSKAHNRRTVATYYHRSLNLRAGNHWYWLIKAALGDGASRQHQNLRTLTHSCNIVGNLDLLLSTAARMPHGGTLLRDMLIASRDPHVAVAAWATYNQGRERKAKWGWHIWLPYIRALVEDPDVDVALIWEAVDLLPFKSIDKLPRAYHWEGIGDRMTLLERMGDWFMSRSGVTPRQRLRFIERCIAHGNVAEGPMSKRLMANLAKLVIRDLEEGSLGRTARLQYLIKMTELHLGPEEGERVRHQLEGWRWVVVNQDFGAMPKTNFNLEEELDELSTEMSEYQVRQEIAGGELRFEHDAQGFGGG</sequence>
<protein>
    <submittedName>
        <fullName evidence="1">Uncharacterized protein</fullName>
    </submittedName>
</protein>
<evidence type="ECO:0000313" key="2">
    <source>
        <dbReference type="Proteomes" id="UP000277212"/>
    </source>
</evidence>
<keyword evidence="2" id="KW-1185">Reference proteome</keyword>
<accession>A0A3M2S244</accession>
<dbReference type="Proteomes" id="UP000277212">
    <property type="component" value="Unassembled WGS sequence"/>
</dbReference>
<dbReference type="OrthoDB" id="5428038at2759"/>
<dbReference type="AlphaFoldDB" id="A0A3M2S244"/>
<dbReference type="STRING" id="2010991.A0A3M2S244"/>
<dbReference type="EMBL" id="NKUJ01000162">
    <property type="protein sequence ID" value="RMJ11603.1"/>
    <property type="molecule type" value="Genomic_DNA"/>
</dbReference>